<evidence type="ECO:0000256" key="1">
    <source>
        <dbReference type="ARBA" id="ARBA00005194"/>
    </source>
</evidence>
<dbReference type="Proteomes" id="UP000646523">
    <property type="component" value="Unassembled WGS sequence"/>
</dbReference>
<keyword evidence="12" id="KW-1185">Reference proteome</keyword>
<comment type="function">
    <text evidence="8">This protein is a component of the acetyl coenzyme A carboxylase complex; first, biotin carboxylase catalyzes the carboxylation of the carrier protein and then the transcarboxylase transfers the carboxyl group to form malonyl-CoA.</text>
</comment>
<dbReference type="PROSITE" id="PS00188">
    <property type="entry name" value="BIOTIN"/>
    <property type="match status" value="1"/>
</dbReference>
<dbReference type="InterPro" id="IPR011053">
    <property type="entry name" value="Single_hybrid_motif"/>
</dbReference>
<dbReference type="PANTHER" id="PTHR45266">
    <property type="entry name" value="OXALOACETATE DECARBOXYLASE ALPHA CHAIN"/>
    <property type="match status" value="1"/>
</dbReference>
<feature type="domain" description="Lipoyl-binding" evidence="10">
    <location>
        <begin position="106"/>
        <end position="193"/>
    </location>
</feature>
<dbReference type="CDD" id="cd06850">
    <property type="entry name" value="biotinyl_domain"/>
    <property type="match status" value="1"/>
</dbReference>
<keyword evidence="6 8" id="KW-0275">Fatty acid biosynthesis</keyword>
<evidence type="ECO:0000313" key="11">
    <source>
        <dbReference type="EMBL" id="GGO83514.1"/>
    </source>
</evidence>
<dbReference type="SUPFAM" id="SSF51230">
    <property type="entry name" value="Single hybrid motif"/>
    <property type="match status" value="1"/>
</dbReference>
<evidence type="ECO:0000256" key="6">
    <source>
        <dbReference type="ARBA" id="ARBA00023160"/>
    </source>
</evidence>
<dbReference type="PRINTS" id="PR01071">
    <property type="entry name" value="ACOABIOTINCC"/>
</dbReference>
<dbReference type="PANTHER" id="PTHR45266:SF3">
    <property type="entry name" value="OXALOACETATE DECARBOXYLASE ALPHA CHAIN"/>
    <property type="match status" value="1"/>
</dbReference>
<keyword evidence="5 8" id="KW-0443">Lipid metabolism</keyword>
<dbReference type="AlphaFoldDB" id="A0A917ZK89"/>
<feature type="region of interest" description="Disordered" evidence="9">
    <location>
        <begin position="42"/>
        <end position="76"/>
    </location>
</feature>
<keyword evidence="7 8" id="KW-0092">Biotin</keyword>
<dbReference type="GO" id="GO:0003989">
    <property type="term" value="F:acetyl-CoA carboxylase activity"/>
    <property type="evidence" value="ECO:0007669"/>
    <property type="project" value="InterPro"/>
</dbReference>
<sequence length="195" mass="19672">MAEHGDLIEAVHRHAVGFVESVGGPIRRLKVTAGEVTLEAEWAGPADSADPADHAGPADRRAPAPHGATSNGQGPDGVVSGAALVAATVDAHGTRAAVTAASQGASVTANGTAATTASVIPSPTVGTFYRCPEPGAEPFVKEGDLVTPGQQVAILEAMKLMNPIHALTAGRITRILVEDAAAVEYGQALFALEES</sequence>
<evidence type="ECO:0000256" key="2">
    <source>
        <dbReference type="ARBA" id="ARBA00017562"/>
    </source>
</evidence>
<dbReference type="GO" id="GO:0009317">
    <property type="term" value="C:acetyl-CoA carboxylase complex"/>
    <property type="evidence" value="ECO:0007669"/>
    <property type="project" value="InterPro"/>
</dbReference>
<evidence type="ECO:0000256" key="4">
    <source>
        <dbReference type="ARBA" id="ARBA00022832"/>
    </source>
</evidence>
<evidence type="ECO:0000259" key="10">
    <source>
        <dbReference type="PROSITE" id="PS50968"/>
    </source>
</evidence>
<evidence type="ECO:0000256" key="5">
    <source>
        <dbReference type="ARBA" id="ARBA00023098"/>
    </source>
</evidence>
<dbReference type="InterPro" id="IPR001249">
    <property type="entry name" value="AcCoA_biotinCC"/>
</dbReference>
<dbReference type="Pfam" id="PF00364">
    <property type="entry name" value="Biotin_lipoyl"/>
    <property type="match status" value="1"/>
</dbReference>
<proteinExistence type="predicted"/>
<reference evidence="11" key="1">
    <citation type="journal article" date="2014" name="Int. J. Syst. Evol. Microbiol.">
        <title>Complete genome sequence of Corynebacterium casei LMG S-19264T (=DSM 44701T), isolated from a smear-ripened cheese.</title>
        <authorList>
            <consortium name="US DOE Joint Genome Institute (JGI-PGF)"/>
            <person name="Walter F."/>
            <person name="Albersmeier A."/>
            <person name="Kalinowski J."/>
            <person name="Ruckert C."/>
        </authorList>
    </citation>
    <scope>NUCLEOTIDE SEQUENCE</scope>
    <source>
        <strain evidence="11">CGMCC 4.7368</strain>
    </source>
</reference>
<evidence type="ECO:0000256" key="3">
    <source>
        <dbReference type="ARBA" id="ARBA00022516"/>
    </source>
</evidence>
<dbReference type="InterPro" id="IPR050709">
    <property type="entry name" value="Biotin_Carboxyl_Carrier/Decarb"/>
</dbReference>
<protein>
    <recommendedName>
        <fullName evidence="2 8">Biotin carboxyl carrier protein of acetyl-CoA carboxylase</fullName>
    </recommendedName>
</protein>
<evidence type="ECO:0000256" key="9">
    <source>
        <dbReference type="SAM" id="MobiDB-lite"/>
    </source>
</evidence>
<comment type="caution">
    <text evidence="11">The sequence shown here is derived from an EMBL/GenBank/DDBJ whole genome shotgun (WGS) entry which is preliminary data.</text>
</comment>
<dbReference type="InterPro" id="IPR001882">
    <property type="entry name" value="Biotin_BS"/>
</dbReference>
<dbReference type="EMBL" id="BMNH01000054">
    <property type="protein sequence ID" value="GGO83514.1"/>
    <property type="molecule type" value="Genomic_DNA"/>
</dbReference>
<evidence type="ECO:0000313" key="12">
    <source>
        <dbReference type="Proteomes" id="UP000646523"/>
    </source>
</evidence>
<dbReference type="InterPro" id="IPR000089">
    <property type="entry name" value="Biotin_lipoyl"/>
</dbReference>
<comment type="pathway">
    <text evidence="1 8">Lipid metabolism; fatty acid biosynthesis.</text>
</comment>
<organism evidence="11 12">
    <name type="scientific">Nonomuraea cavernae</name>
    <dbReference type="NCBI Taxonomy" id="2045107"/>
    <lineage>
        <taxon>Bacteria</taxon>
        <taxon>Bacillati</taxon>
        <taxon>Actinomycetota</taxon>
        <taxon>Actinomycetes</taxon>
        <taxon>Streptosporangiales</taxon>
        <taxon>Streptosporangiaceae</taxon>
        <taxon>Nonomuraea</taxon>
    </lineage>
</organism>
<keyword evidence="4 8" id="KW-0276">Fatty acid metabolism</keyword>
<dbReference type="GO" id="GO:0006633">
    <property type="term" value="P:fatty acid biosynthetic process"/>
    <property type="evidence" value="ECO:0007669"/>
    <property type="project" value="UniProtKB-KW"/>
</dbReference>
<feature type="compositionally biased region" description="Basic and acidic residues" evidence="9">
    <location>
        <begin position="51"/>
        <end position="62"/>
    </location>
</feature>
<gene>
    <name evidence="11" type="ORF">GCM10012289_77130</name>
</gene>
<dbReference type="PROSITE" id="PS50968">
    <property type="entry name" value="BIOTINYL_LIPOYL"/>
    <property type="match status" value="1"/>
</dbReference>
<name>A0A917ZK89_9ACTN</name>
<accession>A0A917ZK89</accession>
<evidence type="ECO:0000256" key="7">
    <source>
        <dbReference type="ARBA" id="ARBA00023267"/>
    </source>
</evidence>
<dbReference type="Gene3D" id="2.40.50.100">
    <property type="match status" value="1"/>
</dbReference>
<reference evidence="11" key="2">
    <citation type="submission" date="2020-09" db="EMBL/GenBank/DDBJ databases">
        <authorList>
            <person name="Sun Q."/>
            <person name="Zhou Y."/>
        </authorList>
    </citation>
    <scope>NUCLEOTIDE SEQUENCE</scope>
    <source>
        <strain evidence="11">CGMCC 4.7368</strain>
    </source>
</reference>
<evidence type="ECO:0000256" key="8">
    <source>
        <dbReference type="RuleBase" id="RU364072"/>
    </source>
</evidence>
<dbReference type="RefSeq" id="WP_189129200.1">
    <property type="nucleotide sequence ID" value="NZ_BMNH01000054.1"/>
</dbReference>
<keyword evidence="3 8" id="KW-0444">Lipid biosynthesis</keyword>